<dbReference type="InterPro" id="IPR011704">
    <property type="entry name" value="ATPase_dyneun-rel_AAA"/>
</dbReference>
<evidence type="ECO:0000313" key="2">
    <source>
        <dbReference type="EMBL" id="CAB4130517.1"/>
    </source>
</evidence>
<dbReference type="EMBL" id="LR796243">
    <property type="protein sequence ID" value="CAB4130517.1"/>
    <property type="molecule type" value="Genomic_DNA"/>
</dbReference>
<dbReference type="GO" id="GO:0005524">
    <property type="term" value="F:ATP binding"/>
    <property type="evidence" value="ECO:0007669"/>
    <property type="project" value="InterPro"/>
</dbReference>
<dbReference type="EMBL" id="LR796293">
    <property type="protein sequence ID" value="CAB4134784.1"/>
    <property type="molecule type" value="Genomic_DNA"/>
</dbReference>
<dbReference type="Gene3D" id="3.40.50.300">
    <property type="entry name" value="P-loop containing nucleotide triphosphate hydrolases"/>
    <property type="match status" value="1"/>
</dbReference>
<evidence type="ECO:0000259" key="1">
    <source>
        <dbReference type="Pfam" id="PF07728"/>
    </source>
</evidence>
<feature type="domain" description="ATPase dynein-related AAA" evidence="1">
    <location>
        <begin position="21"/>
        <end position="149"/>
    </location>
</feature>
<organism evidence="2">
    <name type="scientific">uncultured Caudovirales phage</name>
    <dbReference type="NCBI Taxonomy" id="2100421"/>
    <lineage>
        <taxon>Viruses</taxon>
        <taxon>Duplodnaviria</taxon>
        <taxon>Heunggongvirae</taxon>
        <taxon>Uroviricota</taxon>
        <taxon>Caudoviricetes</taxon>
        <taxon>Peduoviridae</taxon>
        <taxon>Maltschvirus</taxon>
        <taxon>Maltschvirus maltsch</taxon>
    </lineage>
</organism>
<dbReference type="Pfam" id="PF07728">
    <property type="entry name" value="AAA_5"/>
    <property type="match status" value="1"/>
</dbReference>
<dbReference type="InterPro" id="IPR027417">
    <property type="entry name" value="P-loop_NTPase"/>
</dbReference>
<gene>
    <name evidence="2" type="ORF">UFOVP121_9</name>
    <name evidence="3" type="ORF">UFOVP277_14</name>
</gene>
<reference evidence="2" key="1">
    <citation type="submission" date="2020-04" db="EMBL/GenBank/DDBJ databases">
        <authorList>
            <person name="Chiriac C."/>
            <person name="Salcher M."/>
            <person name="Ghai R."/>
            <person name="Kavagutti S V."/>
        </authorList>
    </citation>
    <scope>NUCLEOTIDE SEQUENCE</scope>
</reference>
<dbReference type="SUPFAM" id="SSF52540">
    <property type="entry name" value="P-loop containing nucleoside triphosphate hydrolases"/>
    <property type="match status" value="1"/>
</dbReference>
<accession>A0A6J5LBN5</accession>
<proteinExistence type="predicted"/>
<dbReference type="GO" id="GO:0016887">
    <property type="term" value="F:ATP hydrolysis activity"/>
    <property type="evidence" value="ECO:0007669"/>
    <property type="project" value="InterPro"/>
</dbReference>
<sequence>MKPTQLQACLEEAHTFNAPCMIWGAPGIGKSQIVRQVAQDNGMGIIDIRLSTYDPTDLKGIPAIVNGKAEWLNLSELPDVMRDGQEGILFLDEINAAPPATTAAAYRLVLDREIGNYKLPDGWTIVAAGNRESDKGITFKMPAPLANRFTHLELDVDFDDWVKWAFDKGVDHNLLSYIRYRPSNLNNFDATQRAFPTPRMWEQVNKYVGISNHNTRRIMICGAVGEGVGTEFESFLKMAHQLPDPDLIIMDPENAKVPTDLSALYATVGALSVRASANNFDRILKYGDRLKKEFQVLLVRDSSKRQPEVANTKAFTEWAIKNTDVLL</sequence>
<protein>
    <submittedName>
        <fullName evidence="2">AAA domain containing protein</fullName>
    </submittedName>
</protein>
<name>A0A6J5LBN5_9CAUD</name>
<evidence type="ECO:0000313" key="3">
    <source>
        <dbReference type="EMBL" id="CAB4134784.1"/>
    </source>
</evidence>